<dbReference type="SMART" id="SM00577">
    <property type="entry name" value="CPDc"/>
    <property type="match status" value="1"/>
</dbReference>
<keyword evidence="1" id="KW-0653">Protein transport</keyword>
<dbReference type="InterPro" id="IPR050365">
    <property type="entry name" value="TIM50"/>
</dbReference>
<keyword evidence="1" id="KW-0809">Transit peptide</keyword>
<keyword evidence="1" id="KW-0813">Transport</keyword>
<organism evidence="4 5">
    <name type="scientific">Cephalotus follicularis</name>
    <name type="common">Albany pitcher plant</name>
    <dbReference type="NCBI Taxonomy" id="3775"/>
    <lineage>
        <taxon>Eukaryota</taxon>
        <taxon>Viridiplantae</taxon>
        <taxon>Streptophyta</taxon>
        <taxon>Embryophyta</taxon>
        <taxon>Tracheophyta</taxon>
        <taxon>Spermatophyta</taxon>
        <taxon>Magnoliopsida</taxon>
        <taxon>eudicotyledons</taxon>
        <taxon>Gunneridae</taxon>
        <taxon>Pentapetalae</taxon>
        <taxon>rosids</taxon>
        <taxon>fabids</taxon>
        <taxon>Oxalidales</taxon>
        <taxon>Cephalotaceae</taxon>
        <taxon>Cephalotus</taxon>
    </lineage>
</organism>
<dbReference type="STRING" id="3775.A0A1Q3C1A0"/>
<dbReference type="PROSITE" id="PS50969">
    <property type="entry name" value="FCP1"/>
    <property type="match status" value="1"/>
</dbReference>
<reference evidence="5" key="1">
    <citation type="submission" date="2016-04" db="EMBL/GenBank/DDBJ databases">
        <title>Cephalotus genome sequencing.</title>
        <authorList>
            <person name="Fukushima K."/>
            <person name="Hasebe M."/>
            <person name="Fang X."/>
        </authorList>
    </citation>
    <scope>NUCLEOTIDE SEQUENCE [LARGE SCALE GENOMIC DNA]</scope>
    <source>
        <strain evidence="5">cv. St1</strain>
    </source>
</reference>
<evidence type="ECO:0000256" key="1">
    <source>
        <dbReference type="RuleBase" id="RU365079"/>
    </source>
</evidence>
<feature type="region of interest" description="Disordered" evidence="2">
    <location>
        <begin position="1"/>
        <end position="23"/>
    </location>
</feature>
<keyword evidence="5" id="KW-1185">Reference proteome</keyword>
<evidence type="ECO:0000313" key="5">
    <source>
        <dbReference type="Proteomes" id="UP000187406"/>
    </source>
</evidence>
<proteinExistence type="inferred from homology"/>
<dbReference type="GO" id="GO:0015031">
    <property type="term" value="P:protein transport"/>
    <property type="evidence" value="ECO:0007669"/>
    <property type="project" value="UniProtKB-KW"/>
</dbReference>
<dbReference type="Proteomes" id="UP000187406">
    <property type="component" value="Unassembled WGS sequence"/>
</dbReference>
<dbReference type="PANTHER" id="PTHR12210">
    <property type="entry name" value="DULLARD PROTEIN PHOSPHATASE"/>
    <property type="match status" value="1"/>
</dbReference>
<evidence type="ECO:0000256" key="2">
    <source>
        <dbReference type="SAM" id="MobiDB-lite"/>
    </source>
</evidence>
<dbReference type="InParanoid" id="A0A1Q3C1A0"/>
<dbReference type="OrthoDB" id="1711508at2759"/>
<comment type="similarity">
    <text evidence="1">Belongs to the TIM50 family.</text>
</comment>
<dbReference type="AlphaFoldDB" id="A0A1Q3C1A0"/>
<dbReference type="Pfam" id="PF03031">
    <property type="entry name" value="NIF"/>
    <property type="match status" value="1"/>
</dbReference>
<protein>
    <recommendedName>
        <fullName evidence="1">Mitochondrial import inner membrane translocase subunit TIM50</fullName>
    </recommendedName>
</protein>
<keyword evidence="1" id="KW-0496">Mitochondrion</keyword>
<gene>
    <name evidence="4" type="ORF">CFOL_v3_17286</name>
</gene>
<comment type="function">
    <text evidence="1">Essential component of the TIM23 complex, a complex that mediates the translocation of transit peptide-containing proteins across the mitochondrial inner membrane.</text>
</comment>
<feature type="domain" description="FCP1 homology" evidence="3">
    <location>
        <begin position="38"/>
        <end position="216"/>
    </location>
</feature>
<dbReference type="SUPFAM" id="SSF56784">
    <property type="entry name" value="HAD-like"/>
    <property type="match status" value="1"/>
</dbReference>
<dbReference type="InterPro" id="IPR004274">
    <property type="entry name" value="FCP1_dom"/>
</dbReference>
<comment type="subcellular location">
    <subcellularLocation>
        <location evidence="1">Mitochondrion inner membrane</location>
        <topology evidence="1">Single-pass membrane protein</topology>
    </subcellularLocation>
</comment>
<name>A0A1Q3C1A0_CEPFO</name>
<keyword evidence="1" id="KW-0811">Translocation</keyword>
<dbReference type="Gene3D" id="3.40.50.1000">
    <property type="entry name" value="HAD superfamily/HAD-like"/>
    <property type="match status" value="1"/>
</dbReference>
<dbReference type="InterPro" id="IPR023214">
    <property type="entry name" value="HAD_sf"/>
</dbReference>
<dbReference type="InterPro" id="IPR036412">
    <property type="entry name" value="HAD-like_sf"/>
</dbReference>
<evidence type="ECO:0000259" key="3">
    <source>
        <dbReference type="PROSITE" id="PS50969"/>
    </source>
</evidence>
<feature type="compositionally biased region" description="Polar residues" evidence="2">
    <location>
        <begin position="1"/>
        <end position="10"/>
    </location>
</feature>
<evidence type="ECO:0000313" key="4">
    <source>
        <dbReference type="EMBL" id="GAV73803.1"/>
    </source>
</evidence>
<accession>A0A1Q3C1A0</accession>
<dbReference type="GO" id="GO:0005744">
    <property type="term" value="C:TIM23 mitochondrial import inner membrane translocase complex"/>
    <property type="evidence" value="ECO:0007669"/>
    <property type="project" value="UniProtKB-UniRule"/>
</dbReference>
<sequence length="256" mass="29149">MAGKTISVSDASPPLSDREDSDEDTGIDLGLLLKKMNIGPKKKLLVLSLNGLLVHRDFCRDFARIPKNRTFDGRYGNHLVYKRPFSDDFVRFCFERFEVGIWSSAIERNVGAVLDIVLGGLRQRLQFVFDQEECTNSGFKALEKKEKPLFLKELRTVWLKGFKYSASDTLLIDDKPYKALLNPPNTGIFPWPYDPNNVDDNALDPKGELCQYLDGLADAENVPSYVKENPFGQQAVSPAHPDWEYYSKVLRSLHRD</sequence>
<dbReference type="EMBL" id="BDDD01001152">
    <property type="protein sequence ID" value="GAV73803.1"/>
    <property type="molecule type" value="Genomic_DNA"/>
</dbReference>
<comment type="caution">
    <text evidence="4">The sequence shown here is derived from an EMBL/GenBank/DDBJ whole genome shotgun (WGS) entry which is preliminary data.</text>
</comment>
<comment type="subunit">
    <text evidence="1">Component of the TIM23 complex.</text>
</comment>